<sequence>MSLTHVDPHLLRGCFKNTVFISPHEAVQKLPTMPLVTQHTTFVLSGDNPLIIKVCYKKEVERANKKLSRASHEIVKLQWRPARFLHIVCEAIAKAFYDMFDVAHKPLHINTKFSQLDIVGRIMTFKLQYNLSREAFDGLLTVIGSLLLEDHVLPKSMYEEHKLLHALKMMYEQIHACLKGCVLFRKEYTEAKYCSKCKPSRFMEVESDDGQKKDQGPLTEGWPHGRTGRRVESLALSHADACNPLLQVHPTWAQDNTKAVGFPFFAGLPPLVPPFVLRLAPTHLGWGTRRHFTRWPRDPPGLETPTVGAPGRGLLRVDEQLPVKLQMSSLQQPFQPGTVLRFGRLEFMSLDGSYDMILLPPPCDNDNGGRQPARRRRNRRRLPRVVEEQHSSSPRPLPRRRKRRRGNQGQAGGSASSAVERVDGAGAPTGGASGIDLASETKTSAVSPQRANPKQTDDASTLAKGLLGVTLVPKTTVQSVPDVTSSPPVDQEVPTDSHLTPFGFSLDPPSGFALADALVEASPNPLGFRMRSPWDRLTDVSTYGPSGSEEDDVPDFCWDFSGLGNPSAMQDFMTACDYCLSDCSDGSRSLGDEDCGPSRECFHVDLGGPSEGNHLGMPENGDLPRPVPRVDILRELAVVPVPAGGHDPQLEQIRGVPARPDEGAGALEPIRRDLGQEWAGQPPVGEMRHLP</sequence>
<organism evidence="3">
    <name type="scientific">Zea mays</name>
    <name type="common">Maize</name>
    <dbReference type="NCBI Taxonomy" id="4577"/>
    <lineage>
        <taxon>Eukaryota</taxon>
        <taxon>Viridiplantae</taxon>
        <taxon>Streptophyta</taxon>
        <taxon>Embryophyta</taxon>
        <taxon>Tracheophyta</taxon>
        <taxon>Spermatophyta</taxon>
        <taxon>Magnoliopsida</taxon>
        <taxon>Liliopsida</taxon>
        <taxon>Poales</taxon>
        <taxon>Poaceae</taxon>
        <taxon>PACMAD clade</taxon>
        <taxon>Panicoideae</taxon>
        <taxon>Andropogonodae</taxon>
        <taxon>Andropogoneae</taxon>
        <taxon>Tripsacinae</taxon>
        <taxon>Zea</taxon>
    </lineage>
</organism>
<accession>A0A1P8YYM8</accession>
<feature type="coiled-coil region" evidence="1">
    <location>
        <begin position="53"/>
        <end position="80"/>
    </location>
</feature>
<feature type="region of interest" description="Disordered" evidence="2">
    <location>
        <begin position="643"/>
        <end position="691"/>
    </location>
</feature>
<dbReference type="PANTHER" id="PTHR10775:SF185">
    <property type="entry name" value="OS08G0208400 PROTEIN"/>
    <property type="match status" value="1"/>
</dbReference>
<dbReference type="EMBL" id="KX852318">
    <property type="protein sequence ID" value="AQA29593.1"/>
    <property type="molecule type" value="Genomic_DNA"/>
</dbReference>
<reference evidence="3" key="2">
    <citation type="journal article" date="2017" name="EMBO J.">
        <title>Loss of pollen-specific phospholipase NOT LIKE DAD triggers gynogenesis in maize.</title>
        <authorList>
            <person name="Gilles L.M."/>
            <person name="Khaled A."/>
            <person name="Laffaire J.B."/>
            <person name="Chaignon S."/>
            <person name="Gendrot G."/>
            <person name="Laplaige J."/>
            <person name="Berges H."/>
            <person name="Beydon G."/>
            <person name="Bayle V."/>
            <person name="Barret P."/>
            <person name="Comadran J."/>
            <person name="Martinant J.P."/>
            <person name="Rogowsky P.M."/>
            <person name="Widiez T."/>
        </authorList>
    </citation>
    <scope>NUCLEOTIDE SEQUENCE</scope>
</reference>
<reference evidence="3" key="1">
    <citation type="submission" date="2016-09" db="EMBL/GenBank/DDBJ databases">
        <authorList>
            <person name="Capua I."/>
            <person name="De Benedictis P."/>
            <person name="Joannis T."/>
            <person name="Lombin L.H."/>
            <person name="Cattoli G."/>
        </authorList>
    </citation>
    <scope>NUCLEOTIDE SEQUENCE</scope>
</reference>
<evidence type="ECO:0000256" key="1">
    <source>
        <dbReference type="SAM" id="Coils"/>
    </source>
</evidence>
<evidence type="ECO:0000256" key="2">
    <source>
        <dbReference type="SAM" id="MobiDB-lite"/>
    </source>
</evidence>
<feature type="compositionally biased region" description="Basic residues" evidence="2">
    <location>
        <begin position="372"/>
        <end position="383"/>
    </location>
</feature>
<name>A0A1P8YYM8_MAIZE</name>
<dbReference type="PANTHER" id="PTHR10775">
    <property type="entry name" value="OS08G0208400 PROTEIN"/>
    <property type="match status" value="1"/>
</dbReference>
<feature type="compositionally biased region" description="Polar residues" evidence="2">
    <location>
        <begin position="440"/>
        <end position="454"/>
    </location>
</feature>
<evidence type="ECO:0000313" key="3">
    <source>
        <dbReference type="EMBL" id="AQA29593.1"/>
    </source>
</evidence>
<feature type="compositionally biased region" description="Basic residues" evidence="2">
    <location>
        <begin position="397"/>
        <end position="406"/>
    </location>
</feature>
<keyword evidence="1" id="KW-0175">Coiled coil</keyword>
<proteinExistence type="predicted"/>
<feature type="region of interest" description="Disordered" evidence="2">
    <location>
        <begin position="207"/>
        <end position="226"/>
    </location>
</feature>
<feature type="region of interest" description="Disordered" evidence="2">
    <location>
        <begin position="360"/>
        <end position="459"/>
    </location>
</feature>
<gene>
    <name evidence="3" type="ORF">FGENESH_38</name>
</gene>
<protein>
    <submittedName>
        <fullName evidence="3">Putative gypsy-type retrotransposase</fullName>
    </submittedName>
</protein>
<dbReference type="AlphaFoldDB" id="A0A1P8YYM8"/>